<dbReference type="PANTHER" id="PTHR19879">
    <property type="entry name" value="TRANSCRIPTION INITIATION FACTOR TFIID"/>
    <property type="match status" value="1"/>
</dbReference>
<dbReference type="EMBL" id="JBHSWD010000001">
    <property type="protein sequence ID" value="MFC6592095.1"/>
    <property type="molecule type" value="Genomic_DNA"/>
</dbReference>
<feature type="repeat" description="WD" evidence="1">
    <location>
        <begin position="129"/>
        <end position="163"/>
    </location>
</feature>
<sequence>MLTPLLLTGLLAAAPAPAPAFNRAVTLPAGTNYRPVYVDRQRAVVEGSERLVLIPRQGAVRSVPAGRAGGAAEYTQFRATQVLPSGQVQSVRLNFGTCGAEVWNGSGKLAALAGDFRRALSCDAPGEYLLSLNFNPAGSRLVTADRGAGLRLWDAGTGKLLGAQQGGYDSVQFRPDGNFLVAASSTDAGQQLELWRSDLSRRISALQLPRACLYGMSRFAVDNERVAFACQDDLRVWNWRRGDVQTFTRSYPAETPEDAPVLYGDFLAHNDNTGGVTLWNLKTGQRLVEIKAPQGTQVTDVAFAPGGFLTLALSDGSVQRYDAHRGGKYLGTQQVFPKSDGTQWLLLTFSGNWGQMLVLENQSGQVRVVELPGG</sequence>
<keyword evidence="4" id="KW-1185">Reference proteome</keyword>
<name>A0ABW1YCQ8_9DEIO</name>
<gene>
    <name evidence="3" type="ORF">ACFP81_08830</name>
</gene>
<dbReference type="SUPFAM" id="SSF50969">
    <property type="entry name" value="YVTN repeat-like/Quinoprotein amine dehydrogenase"/>
    <property type="match status" value="1"/>
</dbReference>
<keyword evidence="2" id="KW-0732">Signal</keyword>
<dbReference type="Proteomes" id="UP001596297">
    <property type="component" value="Unassembled WGS sequence"/>
</dbReference>
<evidence type="ECO:0000256" key="1">
    <source>
        <dbReference type="PROSITE-ProRule" id="PRU00221"/>
    </source>
</evidence>
<feature type="chain" id="PRO_5045967987" evidence="2">
    <location>
        <begin position="21"/>
        <end position="374"/>
    </location>
</feature>
<dbReference type="Gene3D" id="2.130.10.10">
    <property type="entry name" value="YVTN repeat-like/Quinoprotein amine dehydrogenase"/>
    <property type="match status" value="1"/>
</dbReference>
<dbReference type="PROSITE" id="PS50082">
    <property type="entry name" value="WD_REPEATS_2"/>
    <property type="match status" value="1"/>
</dbReference>
<dbReference type="InterPro" id="IPR011044">
    <property type="entry name" value="Quino_amine_DH_bsu"/>
</dbReference>
<evidence type="ECO:0000256" key="2">
    <source>
        <dbReference type="SAM" id="SignalP"/>
    </source>
</evidence>
<comment type="caution">
    <text evidence="3">The sequence shown here is derived from an EMBL/GenBank/DDBJ whole genome shotgun (WGS) entry which is preliminary data.</text>
</comment>
<dbReference type="SMART" id="SM00320">
    <property type="entry name" value="WD40"/>
    <property type="match status" value="3"/>
</dbReference>
<reference evidence="4" key="1">
    <citation type="journal article" date="2019" name="Int. J. Syst. Evol. Microbiol.">
        <title>The Global Catalogue of Microorganisms (GCM) 10K type strain sequencing project: providing services to taxonomists for standard genome sequencing and annotation.</title>
        <authorList>
            <consortium name="The Broad Institute Genomics Platform"/>
            <consortium name="The Broad Institute Genome Sequencing Center for Infectious Disease"/>
            <person name="Wu L."/>
            <person name="Ma J."/>
        </authorList>
    </citation>
    <scope>NUCLEOTIDE SEQUENCE [LARGE SCALE GENOMIC DNA]</scope>
    <source>
        <strain evidence="4">CGMCC 1.15772</strain>
    </source>
</reference>
<evidence type="ECO:0000313" key="3">
    <source>
        <dbReference type="EMBL" id="MFC6592095.1"/>
    </source>
</evidence>
<dbReference type="InterPro" id="IPR001680">
    <property type="entry name" value="WD40_rpt"/>
</dbReference>
<dbReference type="InterPro" id="IPR015943">
    <property type="entry name" value="WD40/YVTN_repeat-like_dom_sf"/>
</dbReference>
<keyword evidence="1" id="KW-0853">WD repeat</keyword>
<accession>A0ABW1YCQ8</accession>
<dbReference type="RefSeq" id="WP_380083109.1">
    <property type="nucleotide sequence ID" value="NZ_JBHSWD010000001.1"/>
</dbReference>
<organism evidence="3 4">
    <name type="scientific">Deinococcus lacus</name>
    <dbReference type="NCBI Taxonomy" id="392561"/>
    <lineage>
        <taxon>Bacteria</taxon>
        <taxon>Thermotogati</taxon>
        <taxon>Deinococcota</taxon>
        <taxon>Deinococci</taxon>
        <taxon>Deinococcales</taxon>
        <taxon>Deinococcaceae</taxon>
        <taxon>Deinococcus</taxon>
    </lineage>
</organism>
<dbReference type="PANTHER" id="PTHR19879:SF9">
    <property type="entry name" value="TRANSCRIPTION INITIATION FACTOR TFIID SUBUNIT 5"/>
    <property type="match status" value="1"/>
</dbReference>
<proteinExistence type="predicted"/>
<evidence type="ECO:0000313" key="4">
    <source>
        <dbReference type="Proteomes" id="UP001596297"/>
    </source>
</evidence>
<protein>
    <submittedName>
        <fullName evidence="3">WD40 repeat domain-containing protein</fullName>
    </submittedName>
</protein>
<feature type="signal peptide" evidence="2">
    <location>
        <begin position="1"/>
        <end position="20"/>
    </location>
</feature>